<keyword evidence="6" id="KW-0723">Serine/threonine-protein kinase</keyword>
<feature type="repeat" description="ANK" evidence="3">
    <location>
        <begin position="988"/>
        <end position="1020"/>
    </location>
</feature>
<dbReference type="InterPro" id="IPR008271">
    <property type="entry name" value="Ser/Thr_kinase_AS"/>
</dbReference>
<proteinExistence type="predicted"/>
<reference evidence="6 7" key="1">
    <citation type="submission" date="2017-10" db="EMBL/GenBank/DDBJ databases">
        <title>Comparative genomics in systemic dimorphic fungi from Ajellomycetaceae.</title>
        <authorList>
            <person name="Munoz J.F."/>
            <person name="Mcewen J.G."/>
            <person name="Clay O.K."/>
            <person name="Cuomo C.A."/>
        </authorList>
    </citation>
    <scope>NUCLEOTIDE SEQUENCE [LARGE SCALE GENOMIC DNA]</scope>
    <source>
        <strain evidence="6 7">UAMH7299</strain>
    </source>
</reference>
<dbReference type="SMART" id="SM00248">
    <property type="entry name" value="ANK"/>
    <property type="match status" value="13"/>
</dbReference>
<protein>
    <submittedName>
        <fullName evidence="6">Serine/threonine protein kinase</fullName>
    </submittedName>
</protein>
<dbReference type="GO" id="GO:0005737">
    <property type="term" value="C:cytoplasm"/>
    <property type="evidence" value="ECO:0007669"/>
    <property type="project" value="TreeGrafter"/>
</dbReference>
<dbReference type="InterPro" id="IPR036770">
    <property type="entry name" value="Ankyrin_rpt-contain_sf"/>
</dbReference>
<dbReference type="InterPro" id="IPR011009">
    <property type="entry name" value="Kinase-like_dom_sf"/>
</dbReference>
<gene>
    <name evidence="6" type="ORF">AJ80_07282</name>
</gene>
<evidence type="ECO:0000256" key="1">
    <source>
        <dbReference type="ARBA" id="ARBA00022737"/>
    </source>
</evidence>
<dbReference type="GO" id="GO:0004674">
    <property type="term" value="F:protein serine/threonine kinase activity"/>
    <property type="evidence" value="ECO:0007669"/>
    <property type="project" value="UniProtKB-KW"/>
</dbReference>
<dbReference type="Gene3D" id="1.10.510.10">
    <property type="entry name" value="Transferase(Phosphotransferase) domain 1"/>
    <property type="match status" value="1"/>
</dbReference>
<feature type="domain" description="Protein kinase" evidence="5">
    <location>
        <begin position="56"/>
        <end position="382"/>
    </location>
</feature>
<keyword evidence="6" id="KW-0418">Kinase</keyword>
<dbReference type="PROSITE" id="PS50011">
    <property type="entry name" value="PROTEIN_KINASE_DOM"/>
    <property type="match status" value="1"/>
</dbReference>
<dbReference type="SUPFAM" id="SSF56112">
    <property type="entry name" value="Protein kinase-like (PK-like)"/>
    <property type="match status" value="1"/>
</dbReference>
<comment type="caution">
    <text evidence="6">The sequence shown here is derived from an EMBL/GenBank/DDBJ whole genome shotgun (WGS) entry which is preliminary data.</text>
</comment>
<accession>A0A2B7XH83</accession>
<evidence type="ECO:0000259" key="5">
    <source>
        <dbReference type="PROSITE" id="PS50011"/>
    </source>
</evidence>
<dbReference type="PROSITE" id="PS50297">
    <property type="entry name" value="ANK_REP_REGION"/>
    <property type="match status" value="1"/>
</dbReference>
<name>A0A2B7XH83_POLH7</name>
<keyword evidence="6" id="KW-0808">Transferase</keyword>
<keyword evidence="2 3" id="KW-0040">ANK repeat</keyword>
<dbReference type="CDD" id="cd00180">
    <property type="entry name" value="PKc"/>
    <property type="match status" value="1"/>
</dbReference>
<dbReference type="InterPro" id="IPR002110">
    <property type="entry name" value="Ankyrin_rpt"/>
</dbReference>
<keyword evidence="1" id="KW-0677">Repeat</keyword>
<dbReference type="EMBL" id="PDNA01000137">
    <property type="protein sequence ID" value="PGH11094.1"/>
    <property type="molecule type" value="Genomic_DNA"/>
</dbReference>
<dbReference type="Gene3D" id="1.25.40.20">
    <property type="entry name" value="Ankyrin repeat-containing domain"/>
    <property type="match status" value="2"/>
</dbReference>
<evidence type="ECO:0000256" key="2">
    <source>
        <dbReference type="ARBA" id="ARBA00023043"/>
    </source>
</evidence>
<dbReference type="Proteomes" id="UP000224634">
    <property type="component" value="Unassembled WGS sequence"/>
</dbReference>
<evidence type="ECO:0000313" key="6">
    <source>
        <dbReference type="EMBL" id="PGH11094.1"/>
    </source>
</evidence>
<evidence type="ECO:0000313" key="7">
    <source>
        <dbReference type="Proteomes" id="UP000224634"/>
    </source>
</evidence>
<dbReference type="Gene3D" id="3.30.200.20">
    <property type="entry name" value="Phosphorylase Kinase, domain 1"/>
    <property type="match status" value="1"/>
</dbReference>
<dbReference type="PROSITE" id="PS50088">
    <property type="entry name" value="ANK_REPEAT"/>
    <property type="match status" value="3"/>
</dbReference>
<keyword evidence="7" id="KW-1185">Reference proteome</keyword>
<dbReference type="PROSITE" id="PS00108">
    <property type="entry name" value="PROTEIN_KINASE_ST"/>
    <property type="match status" value="1"/>
</dbReference>
<dbReference type="OrthoDB" id="626167at2759"/>
<evidence type="ECO:0000256" key="3">
    <source>
        <dbReference type="PROSITE-ProRule" id="PRU00023"/>
    </source>
</evidence>
<feature type="repeat" description="ANK" evidence="3">
    <location>
        <begin position="955"/>
        <end position="987"/>
    </location>
</feature>
<dbReference type="PANTHER" id="PTHR24198:SF165">
    <property type="entry name" value="ANKYRIN REPEAT-CONTAINING PROTEIN-RELATED"/>
    <property type="match status" value="1"/>
</dbReference>
<sequence>MPACDPFSLESLSSRRTLNSSIGGFSQPAAKQIRSLQELLKAIQPLHLELFEGSALQKDRFLGEGVSYKVFRCFGRRSRKVVALKQVKLPPPDSDFEAFQSRVSSVLKDIEVMHHAPLAAHRNILDILGYGWQLQQGSIPFLITECAEYGTLREYLRDNSFSIRQKQKLCRQVASGLLELHRSGIAHGDLKLDNVLVVKVVISPDNDGEDAQVTEAVLKIADFGHSLLLSPDQIEGCDLSQKYRGTVAYNAPELFSNGPIDWDTLDFRKCDLWAFGLLCLEVLRSGSRFFEDERIRDGFSSFTSSSSSFAKSGSSMSSTESHLQALPKLRESICGIAMLLVTDNPRSVARVSFLETFRQCLVFDPSQRLPDASRIPILEPGVYRDIPPETPQLNERLENQQPWSFANLQPEELSQIPHIAKAQMISDIQRVATRGGHSAAAARAALQLSYAYAIGYGVQKSNVSFLSWAQTSSERGLAITSTFLPLFKSCVAASHPTETVDHQCSYNLVVRSMLRNSENTADQQVDASNRRHSMLAAATSRNAVIAAVHNKLHTLHPSASGNSSTPSPNITDDSTAAIEPISVVFTKNLQRITSLLSEYHLDLGPDPVTGEPPLLNAARMGDTLATLALLHIGANPSVASKYGCTPLHWLFMFPEADQQTVGHELVAREESHGHGDNLLVHTLTTNVQSLDSQFPLELMGTPLCFAVATASLTTVKVLLKLGSSPLIGPVSNRKYGCPLSLAVSLHLYEIYVRFLPWVPEVSINRIDLLPSLTQSSSFERQLIHGPNAKSALETTCKGVLSLWDARLPELQAKQVPNALDAAICNADLDVADAIIDAFVAKFSPEQSDSGMSSILISLMHSAIAILHQNDEVLRFLLQLGAEIRSSSGPKWSVLHMLSIHGFLPSLSLSLLTTYDLDEPDSKGVTALHYVAKSGSHRDLSALLQLPINKSPLDFDGSTPLHYAINSRDQMAAYQLITAGCSLETQDMKGRTALYMATLLGLSETAKALLNAGSSPFLSSYADGMNSLHVAVDKNRLLIVRAIIKSLDGKPDDLQALISSTTSSSPPLTPLELGVSKLSESDSLDVCSALLAAGANPTRSLISAVRAGLAWLAKYLVSYKPNYSIRDRNHLDRGSPLTIATRRGDFYMLTIILASDADVNATDGLGKTCLHYAAEELRPDILDFILENNPTLNLPTPDGYTSLDLALQSSKEQPGPVAIEACFSLLKAGGSPKKLSLDTDLYFMLPYQRTFFRTFKRLEYYISGLLPWEKFTIHSDLKTTDSHNSFYPTREESNRLAAESQKSGDQAKDEVSDSKMSARELAVAYASLIGSSDDSTSFANNDLGSFAKGIFKAGITSPPTTIPSLAIPRGPLHIWASFPELASLRSTDPNYRAAVKSAICLILEDANCLAMTGGQDSALCNAVRENNPIVCESILEYYTYKSSVGHDAASLAWSDVKRAWLSLIALKRWDVVGVFLNINIPTMLDISHIAGYSNEVFQHALSSEGFWLLEHLIHDPLPTGSPSRPLSIASSTRSEINPKRLIPRFKTLLRGYSRSITEPNVSRLSISSPQRKSSTLILKSFVNLNPPAESPIRAMWFNQLLPLSFTQIQQYFNLPSDHFLSYLLISRGLAHKTRLILNSIQEKSMTLSTKSSLWPKQTRLRKFDTHIVGVVDLLRHTHAMRLDDDTAYELRRLRDQRDEDSAIDLQFHNSSTKGILALLGYTSLSLVFGEFLGSSGRYLVGVVDEICETLQSLAEFVLGEKSRMQFIIRAIDEIQMQGMISNLDPFLHEISWKEREESKIPREVRQEAVDKLYLTFLAIVAKRYSPDLRSHPQPPFPIGDMSYFPFRAKATDNYNSLNWAIYNGVGLTKGDIVSVLSMNGEYLLIKDTHSNVGFVPRDVLRLCKSKSPAQTMFAYRANVRHAHMADSFGEVDRLFLKANETVRVESPFEGTSWRIKKYNYSEKPPQDLRAVSGPLEFRVGVSPSSHLTLL</sequence>
<organism evidence="6 7">
    <name type="scientific">Polytolypa hystricis (strain UAMH7299)</name>
    <dbReference type="NCBI Taxonomy" id="1447883"/>
    <lineage>
        <taxon>Eukaryota</taxon>
        <taxon>Fungi</taxon>
        <taxon>Dikarya</taxon>
        <taxon>Ascomycota</taxon>
        <taxon>Pezizomycotina</taxon>
        <taxon>Eurotiomycetes</taxon>
        <taxon>Eurotiomycetidae</taxon>
        <taxon>Onygenales</taxon>
        <taxon>Onygenales incertae sedis</taxon>
        <taxon>Polytolypa</taxon>
    </lineage>
</organism>
<dbReference type="SMART" id="SM00220">
    <property type="entry name" value="S_TKc"/>
    <property type="match status" value="1"/>
</dbReference>
<dbReference type="Pfam" id="PF12796">
    <property type="entry name" value="Ank_2"/>
    <property type="match status" value="2"/>
</dbReference>
<evidence type="ECO:0000256" key="4">
    <source>
        <dbReference type="SAM" id="MobiDB-lite"/>
    </source>
</evidence>
<dbReference type="STRING" id="1447883.A0A2B7XH83"/>
<feature type="repeat" description="ANK" evidence="3">
    <location>
        <begin position="1131"/>
        <end position="1163"/>
    </location>
</feature>
<dbReference type="Pfam" id="PF00069">
    <property type="entry name" value="Pkinase"/>
    <property type="match status" value="1"/>
</dbReference>
<dbReference type="SUPFAM" id="SSF48403">
    <property type="entry name" value="Ankyrin repeat"/>
    <property type="match status" value="2"/>
</dbReference>
<dbReference type="PANTHER" id="PTHR24198">
    <property type="entry name" value="ANKYRIN REPEAT AND PROTEIN KINASE DOMAIN-CONTAINING PROTEIN"/>
    <property type="match status" value="1"/>
</dbReference>
<dbReference type="GO" id="GO:0005524">
    <property type="term" value="F:ATP binding"/>
    <property type="evidence" value="ECO:0007669"/>
    <property type="project" value="InterPro"/>
</dbReference>
<feature type="region of interest" description="Disordered" evidence="4">
    <location>
        <begin position="1281"/>
        <end position="1312"/>
    </location>
</feature>
<dbReference type="InterPro" id="IPR000719">
    <property type="entry name" value="Prot_kinase_dom"/>
</dbReference>